<evidence type="ECO:0000313" key="2">
    <source>
        <dbReference type="Proteomes" id="UP001454036"/>
    </source>
</evidence>
<dbReference type="AlphaFoldDB" id="A0AAV3PPM4"/>
<gene>
    <name evidence="1" type="ORF">LIER_11348</name>
</gene>
<keyword evidence="2" id="KW-1185">Reference proteome</keyword>
<proteinExistence type="predicted"/>
<evidence type="ECO:0000313" key="1">
    <source>
        <dbReference type="EMBL" id="GAA0153011.1"/>
    </source>
</evidence>
<comment type="caution">
    <text evidence="1">The sequence shown here is derived from an EMBL/GenBank/DDBJ whole genome shotgun (WGS) entry which is preliminary data.</text>
</comment>
<dbReference type="EMBL" id="BAABME010002097">
    <property type="protein sequence ID" value="GAA0153011.1"/>
    <property type="molecule type" value="Genomic_DNA"/>
</dbReference>
<protein>
    <submittedName>
        <fullName evidence="1">Uncharacterized protein</fullName>
    </submittedName>
</protein>
<dbReference type="Proteomes" id="UP001454036">
    <property type="component" value="Unassembled WGS sequence"/>
</dbReference>
<sequence length="101" mass="11961">MYYGELYRMSLDGPLLLCISEENIPKIFYEVHGGWYGRHLRGRELTWWETTKGKKRSRVRSGSGDYFSKWVEAAPLKKIIGDKIIHFLWKHIVTWFGIPKS</sequence>
<accession>A0AAV3PPM4</accession>
<organism evidence="1 2">
    <name type="scientific">Lithospermum erythrorhizon</name>
    <name type="common">Purple gromwell</name>
    <name type="synonym">Lithospermum officinale var. erythrorhizon</name>
    <dbReference type="NCBI Taxonomy" id="34254"/>
    <lineage>
        <taxon>Eukaryota</taxon>
        <taxon>Viridiplantae</taxon>
        <taxon>Streptophyta</taxon>
        <taxon>Embryophyta</taxon>
        <taxon>Tracheophyta</taxon>
        <taxon>Spermatophyta</taxon>
        <taxon>Magnoliopsida</taxon>
        <taxon>eudicotyledons</taxon>
        <taxon>Gunneridae</taxon>
        <taxon>Pentapetalae</taxon>
        <taxon>asterids</taxon>
        <taxon>lamiids</taxon>
        <taxon>Boraginales</taxon>
        <taxon>Boraginaceae</taxon>
        <taxon>Boraginoideae</taxon>
        <taxon>Lithospermeae</taxon>
        <taxon>Lithospermum</taxon>
    </lineage>
</organism>
<reference evidence="1 2" key="1">
    <citation type="submission" date="2024-01" db="EMBL/GenBank/DDBJ databases">
        <title>The complete chloroplast genome sequence of Lithospermum erythrorhizon: insights into the phylogenetic relationship among Boraginaceae species and the maternal lineages of purple gromwells.</title>
        <authorList>
            <person name="Okada T."/>
            <person name="Watanabe K."/>
        </authorList>
    </citation>
    <scope>NUCLEOTIDE SEQUENCE [LARGE SCALE GENOMIC DNA]</scope>
</reference>
<name>A0AAV3PPM4_LITER</name>